<keyword evidence="3" id="KW-1185">Reference proteome</keyword>
<evidence type="ECO:0000259" key="1">
    <source>
        <dbReference type="PROSITE" id="PS51383"/>
    </source>
</evidence>
<gene>
    <name evidence="2" type="ORF">HF526_08870</name>
</gene>
<accession>A0ABX1S776</accession>
<evidence type="ECO:0000313" key="3">
    <source>
        <dbReference type="Proteomes" id="UP000820669"/>
    </source>
</evidence>
<dbReference type="InterPro" id="IPR029056">
    <property type="entry name" value="Ribokinase-like"/>
</dbReference>
<dbReference type="RefSeq" id="WP_169380869.1">
    <property type="nucleotide sequence ID" value="NZ_JAAXLA010000012.1"/>
</dbReference>
<dbReference type="EMBL" id="JAAXLA010000012">
    <property type="protein sequence ID" value="NMH97420.1"/>
    <property type="molecule type" value="Genomic_DNA"/>
</dbReference>
<proteinExistence type="predicted"/>
<dbReference type="Gene3D" id="3.40.1190.20">
    <property type="match status" value="1"/>
</dbReference>
<evidence type="ECO:0000313" key="2">
    <source>
        <dbReference type="EMBL" id="NMH97420.1"/>
    </source>
</evidence>
<feature type="domain" description="YjeF C-terminal" evidence="1">
    <location>
        <begin position="1"/>
        <end position="58"/>
    </location>
</feature>
<reference evidence="2 3" key="1">
    <citation type="submission" date="2020-04" db="EMBL/GenBank/DDBJ databases">
        <authorList>
            <person name="Klaysubun C."/>
            <person name="Duangmal K."/>
            <person name="Lipun K."/>
        </authorList>
    </citation>
    <scope>NUCLEOTIDE SEQUENCE [LARGE SCALE GENOMIC DNA]</scope>
    <source>
        <strain evidence="2 3">K10HN5</strain>
    </source>
</reference>
<name>A0ABX1S776_9PSEU</name>
<dbReference type="InterPro" id="IPR000631">
    <property type="entry name" value="CARKD"/>
</dbReference>
<dbReference type="SUPFAM" id="SSF53613">
    <property type="entry name" value="Ribokinase-like"/>
    <property type="match status" value="1"/>
</dbReference>
<organism evidence="2 3">
    <name type="scientific">Pseudonocardia acidicola</name>
    <dbReference type="NCBI Taxonomy" id="2724939"/>
    <lineage>
        <taxon>Bacteria</taxon>
        <taxon>Bacillati</taxon>
        <taxon>Actinomycetota</taxon>
        <taxon>Actinomycetes</taxon>
        <taxon>Pseudonocardiales</taxon>
        <taxon>Pseudonocardiaceae</taxon>
        <taxon>Pseudonocardia</taxon>
    </lineage>
</organism>
<protein>
    <recommendedName>
        <fullName evidence="1">YjeF C-terminal domain-containing protein</fullName>
    </recommendedName>
</protein>
<comment type="caution">
    <text evidence="2">The sequence shown here is derived from an EMBL/GenBank/DDBJ whole genome shotgun (WGS) entry which is preliminary data.</text>
</comment>
<dbReference type="PROSITE" id="PS51383">
    <property type="entry name" value="YJEF_C_3"/>
    <property type="match status" value="1"/>
</dbReference>
<sequence>MPPLAVGLLARGASPEQAACWGAHVHATAGERLAARIGPLGFLARELLDEVPPVLAELQL</sequence>
<dbReference type="Proteomes" id="UP000820669">
    <property type="component" value="Unassembled WGS sequence"/>
</dbReference>